<reference evidence="2 3" key="1">
    <citation type="submission" date="2020-08" db="EMBL/GenBank/DDBJ databases">
        <title>Genomic Encyclopedia of Type Strains, Phase IV (KMG-V): Genome sequencing to study the core and pangenomes of soil and plant-associated prokaryotes.</title>
        <authorList>
            <person name="Whitman W."/>
        </authorList>
    </citation>
    <scope>NUCLEOTIDE SEQUENCE [LARGE SCALE GENOMIC DNA]</scope>
    <source>
        <strain evidence="2 3">34/80</strain>
    </source>
</reference>
<protein>
    <submittedName>
        <fullName evidence="2">Uncharacterized protein</fullName>
    </submittedName>
</protein>
<comment type="caution">
    <text evidence="2">The sequence shown here is derived from an EMBL/GenBank/DDBJ whole genome shotgun (WGS) entry which is preliminary data.</text>
</comment>
<feature type="region of interest" description="Disordered" evidence="1">
    <location>
        <begin position="201"/>
        <end position="279"/>
    </location>
</feature>
<evidence type="ECO:0000256" key="1">
    <source>
        <dbReference type="SAM" id="MobiDB-lite"/>
    </source>
</evidence>
<organism evidence="2 3">
    <name type="scientific">Variovorax guangxiensis</name>
    <dbReference type="NCBI Taxonomy" id="1775474"/>
    <lineage>
        <taxon>Bacteria</taxon>
        <taxon>Pseudomonadati</taxon>
        <taxon>Pseudomonadota</taxon>
        <taxon>Betaproteobacteria</taxon>
        <taxon>Burkholderiales</taxon>
        <taxon>Comamonadaceae</taxon>
        <taxon>Variovorax</taxon>
    </lineage>
</organism>
<gene>
    <name evidence="2" type="ORF">GGD71_005372</name>
</gene>
<evidence type="ECO:0000313" key="3">
    <source>
        <dbReference type="Proteomes" id="UP000524450"/>
    </source>
</evidence>
<accession>A0A840FPR4</accession>
<feature type="region of interest" description="Disordered" evidence="1">
    <location>
        <begin position="312"/>
        <end position="347"/>
    </location>
</feature>
<dbReference type="Proteomes" id="UP000524450">
    <property type="component" value="Unassembled WGS sequence"/>
</dbReference>
<name>A0A840FPR4_9BURK</name>
<evidence type="ECO:0000313" key="2">
    <source>
        <dbReference type="EMBL" id="MBB4224576.1"/>
    </source>
</evidence>
<sequence length="372" mass="40949">MVGHLGFARERNADAHAQVAAVVRRGEGNGADQRLRDLGRRLAFIAQAVEQGELVTAPAAEHGLHLGGFALQPVGHVLQDAVAHLVAEGVVHRLEAVEVQQQQGMLAAIVRGEVQRGRVGEAFAVEQAGERVVRGAEGQLLRRVERLRVRLAQLHRHGGGLVADAAACAEIPVAVHRATHERRQVQQHHRRQAQVVEAARIGQAAGHRQQRRHNEADRHERISDAVGNRPCADTAHHRQVEHRLRRGVPVAQQRDERPHAARHRRHGRRDPQMPLDRAGIRRGRDAVLGHDARPGREGPAADVAADAIHHERQQQPAKTFEGAAGVQGDQRRDAAQHHVDGDGREHAAAHRHHLVGAHHARQHLFVDGRGER</sequence>
<proteinExistence type="predicted"/>
<dbReference type="AlphaFoldDB" id="A0A840FPR4"/>
<feature type="compositionally biased region" description="Basic and acidic residues" evidence="1">
    <location>
        <begin position="212"/>
        <end position="223"/>
    </location>
</feature>
<feature type="compositionally biased region" description="Basic and acidic residues" evidence="1">
    <location>
        <begin position="329"/>
        <end position="347"/>
    </location>
</feature>
<dbReference type="EMBL" id="JACIFZ010000008">
    <property type="protein sequence ID" value="MBB4224576.1"/>
    <property type="molecule type" value="Genomic_DNA"/>
</dbReference>